<organism evidence="1 2">
    <name type="scientific">Yersinia pekkanenii</name>
    <dbReference type="NCBI Taxonomy" id="1288385"/>
    <lineage>
        <taxon>Bacteria</taxon>
        <taxon>Pseudomonadati</taxon>
        <taxon>Pseudomonadota</taxon>
        <taxon>Gammaproteobacteria</taxon>
        <taxon>Enterobacterales</taxon>
        <taxon>Yersiniaceae</taxon>
        <taxon>Yersinia</taxon>
    </lineage>
</organism>
<name>A0ABM9TVK9_9GAMM</name>
<dbReference type="Pfam" id="PF06952">
    <property type="entry name" value="PsiA"/>
    <property type="match status" value="1"/>
</dbReference>
<reference evidence="1 2" key="1">
    <citation type="submission" date="2015-03" db="EMBL/GenBank/DDBJ databases">
        <authorList>
            <consortium name="Pathogen Informatics"/>
            <person name="Murphy D."/>
        </authorList>
    </citation>
    <scope>NUCLEOTIDE SEQUENCE [LARGE SCALE GENOMIC DNA]</scope>
    <source>
        <strain evidence="2">type strain: CIP110230</strain>
    </source>
</reference>
<sequence>MIPNHLALVAVNHFQVAVTHAIISVETRREAGRKLPSYPYANALFRTLNEGRTVITAADIWRIDTGYDPKNRQSSTKQHYIEAIDRLIATQGELCPLPLSDSIVTTFFPETRHRQQERRLRRWDVKFQRRASQQEKAVQQKRRRYQTQVAQAEIDLAFTTPSGLSAWYMRQAKQGIYDDDLIDMVQAWGLRFVSIDSETWNGQNDIYWLADALEGRAEVEQWLDYLMLPNKLGWRHGR</sequence>
<evidence type="ECO:0000313" key="1">
    <source>
        <dbReference type="EMBL" id="CRY69501.1"/>
    </source>
</evidence>
<proteinExistence type="predicted"/>
<dbReference type="InterPro" id="IPR009713">
    <property type="entry name" value="Uncharacterised_PsiA"/>
</dbReference>
<evidence type="ECO:0000313" key="2">
    <source>
        <dbReference type="Proteomes" id="UP000044625"/>
    </source>
</evidence>
<dbReference type="RefSeq" id="WP_050692063.1">
    <property type="nucleotide sequence ID" value="NZ_CAWMMU010000056.1"/>
</dbReference>
<gene>
    <name evidence="1" type="ORF">ERS137968_04653</name>
</gene>
<accession>A0ABM9TVK9</accession>
<protein>
    <submittedName>
        <fullName evidence="1">Plasmid SOS inhibition protein A</fullName>
    </submittedName>
</protein>
<dbReference type="Proteomes" id="UP000044625">
    <property type="component" value="Unassembled WGS sequence"/>
</dbReference>
<comment type="caution">
    <text evidence="1">The sequence shown here is derived from an EMBL/GenBank/DDBJ whole genome shotgun (WGS) entry which is preliminary data.</text>
</comment>
<keyword evidence="2" id="KW-1185">Reference proteome</keyword>
<dbReference type="EMBL" id="CWJL01000056">
    <property type="protein sequence ID" value="CRY69501.1"/>
    <property type="molecule type" value="Genomic_DNA"/>
</dbReference>